<proteinExistence type="inferred from homology"/>
<dbReference type="InterPro" id="IPR029033">
    <property type="entry name" value="His_PPase_superfam"/>
</dbReference>
<dbReference type="FunFam" id="3.40.50.1240:FF:000003">
    <property type="entry name" value="2,3-bisphosphoglycerate-dependent phosphoglycerate mutase"/>
    <property type="match status" value="1"/>
</dbReference>
<evidence type="ECO:0000256" key="6">
    <source>
        <dbReference type="PIRSR" id="PIRSR613078-2"/>
    </source>
</evidence>
<feature type="binding site" evidence="6">
    <location>
        <begin position="55"/>
        <end position="62"/>
    </location>
    <ligand>
        <name>substrate</name>
    </ligand>
</feature>
<dbReference type="NCBIfam" id="TIGR01258">
    <property type="entry name" value="pgm_1"/>
    <property type="match status" value="1"/>
</dbReference>
<reference evidence="9" key="1">
    <citation type="submission" date="2021-01" db="EMBL/GenBank/DDBJ databases">
        <authorList>
            <person name="Corre E."/>
            <person name="Pelletier E."/>
            <person name="Niang G."/>
            <person name="Scheremetjew M."/>
            <person name="Finn R."/>
            <person name="Kale V."/>
            <person name="Holt S."/>
            <person name="Cochrane G."/>
            <person name="Meng A."/>
            <person name="Brown T."/>
            <person name="Cohen L."/>
        </authorList>
    </citation>
    <scope>NUCLEOTIDE SEQUENCE</scope>
    <source>
        <strain evidence="9">B650</strain>
    </source>
</reference>
<dbReference type="Gene3D" id="3.40.50.1240">
    <property type="entry name" value="Phosphoglycerate mutase-like"/>
    <property type="match status" value="1"/>
</dbReference>
<evidence type="ECO:0000256" key="3">
    <source>
        <dbReference type="ARBA" id="ARBA00023152"/>
    </source>
</evidence>
<dbReference type="InterPro" id="IPR001345">
    <property type="entry name" value="PG/BPGM_mutase_AS"/>
</dbReference>
<comment type="catalytic activity">
    <reaction evidence="1 8">
        <text>(2R)-2-phosphoglycerate = (2R)-3-phosphoglycerate</text>
        <dbReference type="Rhea" id="RHEA:15901"/>
        <dbReference type="ChEBI" id="CHEBI:58272"/>
        <dbReference type="ChEBI" id="CHEBI:58289"/>
        <dbReference type="EC" id="5.4.2.11"/>
    </reaction>
</comment>
<dbReference type="HAMAP" id="MF_01039">
    <property type="entry name" value="PGAM_GpmA"/>
    <property type="match status" value="1"/>
</dbReference>
<dbReference type="NCBIfam" id="NF010713">
    <property type="entry name" value="PRK14115.1"/>
    <property type="match status" value="1"/>
</dbReference>
<feature type="binding site" evidence="6">
    <location>
        <begin position="231"/>
        <end position="232"/>
    </location>
    <ligand>
        <name>substrate</name>
    </ligand>
</feature>
<dbReference type="EMBL" id="HBGY01002289">
    <property type="protein sequence ID" value="CAD9558317.1"/>
    <property type="molecule type" value="Transcribed_RNA"/>
</dbReference>
<feature type="binding site" evidence="6">
    <location>
        <begin position="68"/>
        <end position="69"/>
    </location>
    <ligand>
        <name>substrate</name>
    </ligand>
</feature>
<sequence>MINARYILGLAALASSNALFVSAFVHSSTSSRAFARSASVASKTILDAHTLVLLRHGESTWNNENKFTGWVDVPLSEKGETEARASGKLLKEEGIEFDLCYTSVLRRAIHTLYLALEEMDRMYLPVTHSWRLNERHYGALQGLNKQETVDEYGKDQVLIWRRSYDIPPPPITDKSSEHYPGNDKRYKDVAEEDLPMAESLALTEDRFLVEWQEKIVPLIKDNKTILIAAHGNTLRALVKYLDGIPSSDIAELNIPTGVPLVYELDDDLKPIPQQDAIAPLQGRYLGNQEDIRARIGAVANQTK</sequence>
<evidence type="ECO:0000313" key="9">
    <source>
        <dbReference type="EMBL" id="CAD9558317.1"/>
    </source>
</evidence>
<dbReference type="PANTHER" id="PTHR11931">
    <property type="entry name" value="PHOSPHOGLYCERATE MUTASE"/>
    <property type="match status" value="1"/>
</dbReference>
<organism evidence="9">
    <name type="scientific">Leptocylindrus danicus</name>
    <dbReference type="NCBI Taxonomy" id="163516"/>
    <lineage>
        <taxon>Eukaryota</taxon>
        <taxon>Sar</taxon>
        <taxon>Stramenopiles</taxon>
        <taxon>Ochrophyta</taxon>
        <taxon>Bacillariophyta</taxon>
        <taxon>Coscinodiscophyceae</taxon>
        <taxon>Chaetocerotophycidae</taxon>
        <taxon>Leptocylindrales</taxon>
        <taxon>Leptocylindraceae</taxon>
        <taxon>Leptocylindrus</taxon>
    </lineage>
</organism>
<dbReference type="CDD" id="cd07067">
    <property type="entry name" value="HP_PGM_like"/>
    <property type="match status" value="1"/>
</dbReference>
<dbReference type="InterPro" id="IPR013078">
    <property type="entry name" value="His_Pase_superF_clade-1"/>
</dbReference>
<evidence type="ECO:0000256" key="7">
    <source>
        <dbReference type="PIRSR" id="PIRSR613078-3"/>
    </source>
</evidence>
<dbReference type="Pfam" id="PF00300">
    <property type="entry name" value="His_Phos_1"/>
    <property type="match status" value="1"/>
</dbReference>
<gene>
    <name evidence="9" type="ORF">LDAN0321_LOCUS1542</name>
</gene>
<dbReference type="PROSITE" id="PS00175">
    <property type="entry name" value="PG_MUTASE"/>
    <property type="match status" value="1"/>
</dbReference>
<evidence type="ECO:0000256" key="8">
    <source>
        <dbReference type="RuleBase" id="RU004511"/>
    </source>
</evidence>
<protein>
    <recommendedName>
        <fullName evidence="8">Phosphoglycerate mutase</fullName>
        <ecNumber evidence="8">5.4.2.11</ecNumber>
    </recommendedName>
</protein>
<feature type="binding site" evidence="6">
    <location>
        <begin position="161"/>
        <end position="162"/>
    </location>
    <ligand>
        <name>substrate</name>
    </ligand>
</feature>
<dbReference type="GO" id="GO:0004619">
    <property type="term" value="F:phosphoglycerate mutase activity"/>
    <property type="evidence" value="ECO:0007669"/>
    <property type="project" value="UniProtKB-EC"/>
</dbReference>
<evidence type="ECO:0000256" key="4">
    <source>
        <dbReference type="ARBA" id="ARBA00023235"/>
    </source>
</evidence>
<name>A0A7S2JUX7_9STRA</name>
<feature type="active site" description="Proton donor/acceptor" evidence="5">
    <location>
        <position position="134"/>
    </location>
</feature>
<comment type="similarity">
    <text evidence="2 8">Belongs to the phosphoglycerate mutase family. BPG-dependent PGAM subfamily.</text>
</comment>
<feature type="site" description="Transition state stabilizer" evidence="7">
    <location>
        <position position="230"/>
    </location>
</feature>
<dbReference type="AlphaFoldDB" id="A0A7S2JUX7"/>
<dbReference type="SUPFAM" id="SSF53254">
    <property type="entry name" value="Phosphoglycerate mutase-like"/>
    <property type="match status" value="1"/>
</dbReference>
<evidence type="ECO:0000256" key="1">
    <source>
        <dbReference type="ARBA" id="ARBA00000380"/>
    </source>
</evidence>
<dbReference type="GO" id="GO:0006096">
    <property type="term" value="P:glycolytic process"/>
    <property type="evidence" value="ECO:0007669"/>
    <property type="project" value="UniProtKB-KW"/>
</dbReference>
<feature type="binding site" evidence="6">
    <location>
        <position position="107"/>
    </location>
    <ligand>
        <name>substrate</name>
    </ligand>
</feature>
<dbReference type="SMART" id="SM00855">
    <property type="entry name" value="PGAM"/>
    <property type="match status" value="1"/>
</dbReference>
<keyword evidence="4 8" id="KW-0413">Isomerase</keyword>
<keyword evidence="3 8" id="KW-0324">Glycolysis</keyword>
<evidence type="ECO:0000256" key="5">
    <source>
        <dbReference type="PIRSR" id="PIRSR613078-1"/>
    </source>
</evidence>
<evidence type="ECO:0000256" key="2">
    <source>
        <dbReference type="ARBA" id="ARBA00006717"/>
    </source>
</evidence>
<accession>A0A7S2JUX7</accession>
<dbReference type="InterPro" id="IPR005952">
    <property type="entry name" value="Phosphogly_mut1"/>
</dbReference>
<feature type="binding site" evidence="6">
    <location>
        <position position="145"/>
    </location>
    <ligand>
        <name>substrate</name>
    </ligand>
</feature>
<feature type="active site" description="Tele-phosphohistidine intermediate" evidence="5">
    <location>
        <position position="56"/>
    </location>
</feature>
<dbReference type="EC" id="5.4.2.11" evidence="8"/>
<feature type="binding site" evidence="6">
    <location>
        <begin position="134"/>
        <end position="137"/>
    </location>
    <ligand>
        <name>substrate</name>
    </ligand>
</feature>